<feature type="transmembrane region" description="Helical" evidence="6">
    <location>
        <begin position="312"/>
        <end position="332"/>
    </location>
</feature>
<dbReference type="InterPro" id="IPR004670">
    <property type="entry name" value="NhaA"/>
</dbReference>
<dbReference type="HAMAP" id="MF_01844">
    <property type="entry name" value="NhaA"/>
    <property type="match status" value="1"/>
</dbReference>
<dbReference type="PANTHER" id="PTHR30341">
    <property type="entry name" value="SODIUM ION/PROTON ANTIPORTER NHAA-RELATED"/>
    <property type="match status" value="1"/>
</dbReference>
<dbReference type="RefSeq" id="WP_228249739.1">
    <property type="nucleotide sequence ID" value="NZ_JAVDQA010000001.1"/>
</dbReference>
<evidence type="ECO:0000256" key="4">
    <source>
        <dbReference type="ARBA" id="ARBA00022989"/>
    </source>
</evidence>
<evidence type="ECO:0000256" key="2">
    <source>
        <dbReference type="ARBA" id="ARBA00022475"/>
    </source>
</evidence>
<comment type="similarity">
    <text evidence="6">Belongs to the NhaA Na(+)/H(+) (TC 2.A.33) antiporter family.</text>
</comment>
<feature type="transmembrane region" description="Helical" evidence="6">
    <location>
        <begin position="113"/>
        <end position="133"/>
    </location>
</feature>
<evidence type="ECO:0000313" key="8">
    <source>
        <dbReference type="Proteomes" id="UP001257659"/>
    </source>
</evidence>
<feature type="transmembrane region" description="Helical" evidence="6">
    <location>
        <begin position="386"/>
        <end position="407"/>
    </location>
</feature>
<sequence>MYQSAKSQSTLAYIRETAKKFLDRETAGGILLIIATIVALILGNSEWSGMYHHYLKDEILIELSEHFSFGLTIEEWINDGLMAIFFLVAGLELKREILVGELSSFKKASSPLLAALGGMIVPALIFASLNSGTDYIKGWGVPMATDIAYSLGIIGLLGKKIPSQLKIFLVALAIADDLGAILVIALFYSNEISWFFLSGGLGIFILLLVLNKVGIKNLLWYIIGGILLWYFFLNSGVHPTIAGVLFAITIPVKPKLDSKYLKERTTHNLAQMEETNFKTKNPLQDMKQRKILKAIKIDTENSRPPLLKLENALIDFNAFFIIPIFAIANAGVKLDVSFFEVVSSSLGLGIIIGLAVGKVAGISLFTWLGQKAGVSAIHSSLKWKHIIGVGMIAGIGFTMSLFITNLAFSSPDMVKVSKISILIASFIAGLIGVLILLLTSQTKENNKNAKILEKTGKGGNMS</sequence>
<feature type="transmembrane region" description="Helical" evidence="6">
    <location>
        <begin position="194"/>
        <end position="211"/>
    </location>
</feature>
<comment type="caution">
    <text evidence="7">The sequence shown here is derived from an EMBL/GenBank/DDBJ whole genome shotgun (WGS) entry which is preliminary data.</text>
</comment>
<keyword evidence="6" id="KW-0739">Sodium transport</keyword>
<keyword evidence="6" id="KW-0813">Transport</keyword>
<comment type="subcellular location">
    <subcellularLocation>
        <location evidence="1">Cell inner membrane</location>
        <topology evidence="1">Multi-pass membrane protein</topology>
    </subcellularLocation>
    <subcellularLocation>
        <location evidence="6">Cell membrane</location>
        <topology evidence="6">Multi-pass membrane protein</topology>
    </subcellularLocation>
</comment>
<name>A0ABU1K2Z0_9FLAO</name>
<feature type="transmembrane region" description="Helical" evidence="6">
    <location>
        <begin position="419"/>
        <end position="438"/>
    </location>
</feature>
<comment type="catalytic activity">
    <reaction evidence="6">
        <text>Na(+)(in) + 2 H(+)(out) = Na(+)(out) + 2 H(+)(in)</text>
        <dbReference type="Rhea" id="RHEA:29251"/>
        <dbReference type="ChEBI" id="CHEBI:15378"/>
        <dbReference type="ChEBI" id="CHEBI:29101"/>
    </reaction>
</comment>
<evidence type="ECO:0000256" key="6">
    <source>
        <dbReference type="HAMAP-Rule" id="MF_01844"/>
    </source>
</evidence>
<keyword evidence="5 6" id="KW-0472">Membrane</keyword>
<feature type="transmembrane region" description="Helical" evidence="6">
    <location>
        <begin position="21"/>
        <end position="42"/>
    </location>
</feature>
<keyword evidence="6" id="KW-0406">Ion transport</keyword>
<keyword evidence="4 6" id="KW-1133">Transmembrane helix</keyword>
<feature type="transmembrane region" description="Helical" evidence="6">
    <location>
        <begin position="139"/>
        <end position="158"/>
    </location>
</feature>
<feature type="transmembrane region" description="Helical" evidence="6">
    <location>
        <begin position="344"/>
        <end position="365"/>
    </location>
</feature>
<dbReference type="InterPro" id="IPR023171">
    <property type="entry name" value="Na/H_antiporter_dom_sf"/>
</dbReference>
<dbReference type="Pfam" id="PF06965">
    <property type="entry name" value="Na_H_antiport_1"/>
    <property type="match status" value="1"/>
</dbReference>
<keyword evidence="6" id="KW-0915">Sodium</keyword>
<evidence type="ECO:0000256" key="1">
    <source>
        <dbReference type="ARBA" id="ARBA00004429"/>
    </source>
</evidence>
<feature type="transmembrane region" description="Helical" evidence="6">
    <location>
        <begin position="167"/>
        <end position="188"/>
    </location>
</feature>
<evidence type="ECO:0000256" key="3">
    <source>
        <dbReference type="ARBA" id="ARBA00022692"/>
    </source>
</evidence>
<proteinExistence type="inferred from homology"/>
<keyword evidence="8" id="KW-1185">Reference proteome</keyword>
<comment type="function">
    <text evidence="6">Na(+)/H(+) antiporter that extrudes sodium in exchange for external protons.</text>
</comment>
<dbReference type="Gene3D" id="1.20.1530.10">
    <property type="entry name" value="Na+/H+ antiporter like domain"/>
    <property type="match status" value="1"/>
</dbReference>
<organism evidence="7 8">
    <name type="scientific">Mesonia maritima</name>
    <dbReference type="NCBI Taxonomy" id="1793873"/>
    <lineage>
        <taxon>Bacteria</taxon>
        <taxon>Pseudomonadati</taxon>
        <taxon>Bacteroidota</taxon>
        <taxon>Flavobacteriia</taxon>
        <taxon>Flavobacteriales</taxon>
        <taxon>Flavobacteriaceae</taxon>
        <taxon>Mesonia</taxon>
    </lineage>
</organism>
<keyword evidence="3 6" id="KW-0812">Transmembrane</keyword>
<gene>
    <name evidence="6" type="primary">nhaA</name>
    <name evidence="7" type="ORF">GGR31_000593</name>
</gene>
<evidence type="ECO:0000256" key="5">
    <source>
        <dbReference type="ARBA" id="ARBA00023136"/>
    </source>
</evidence>
<keyword evidence="2 6" id="KW-1003">Cell membrane</keyword>
<feature type="transmembrane region" description="Helical" evidence="6">
    <location>
        <begin position="218"/>
        <end position="233"/>
    </location>
</feature>
<reference evidence="7 8" key="1">
    <citation type="submission" date="2023-07" db="EMBL/GenBank/DDBJ databases">
        <title>Genomic Encyclopedia of Type Strains, Phase IV (KMG-IV): sequencing the most valuable type-strain genomes for metagenomic binning, comparative biology and taxonomic classification.</title>
        <authorList>
            <person name="Goeker M."/>
        </authorList>
    </citation>
    <scope>NUCLEOTIDE SEQUENCE [LARGE SCALE GENOMIC DNA]</scope>
    <source>
        <strain evidence="7 8">DSM 102814</strain>
    </source>
</reference>
<accession>A0ABU1K2Z0</accession>
<evidence type="ECO:0000313" key="7">
    <source>
        <dbReference type="EMBL" id="MDR6299977.1"/>
    </source>
</evidence>
<dbReference type="NCBIfam" id="TIGR00773">
    <property type="entry name" value="NhaA"/>
    <property type="match status" value="1"/>
</dbReference>
<dbReference type="Proteomes" id="UP001257659">
    <property type="component" value="Unassembled WGS sequence"/>
</dbReference>
<dbReference type="PANTHER" id="PTHR30341:SF0">
    <property type="entry name" value="NA(+)_H(+) ANTIPORTER NHAA"/>
    <property type="match status" value="1"/>
</dbReference>
<dbReference type="EMBL" id="JAVDQA010000001">
    <property type="protein sequence ID" value="MDR6299977.1"/>
    <property type="molecule type" value="Genomic_DNA"/>
</dbReference>
<protein>
    <recommendedName>
        <fullName evidence="6">Na(+)/H(+) antiporter NhaA</fullName>
    </recommendedName>
    <alternativeName>
        <fullName evidence="6">Sodium/proton antiporter NhaA</fullName>
    </alternativeName>
</protein>
<feature type="transmembrane region" description="Helical" evidence="6">
    <location>
        <begin position="76"/>
        <end position="93"/>
    </location>
</feature>
<keyword evidence="6" id="KW-0050">Antiport</keyword>